<name>A0ABQ9K0V8_9CUCU</name>
<sequence>MPRNKKKTARSSSSTSSASSSSSTSSTSSSSSDSDNTARKNKRLRHQVQTLKRKLSDKSSVYQGKIDSVVAFSGSFDEVMNARLWLNSIDATGDLFGWDERARIYCMINKLRGNAKTWYSNQESVHLSWKEWKNKLQESFPEQQCVFRKLKDLVNNERNESQNLIDFFYQKLSLGQYCKLQDKVIVDIITNTINDPFLKSGIRAAGCIQPPNRNQLQGGNVTMVHETWKKVNALHLDALRVSGTTNTSAQSLTIKAGISSGPLVNLGLIFLSDLSTSNSENTVSEKLFRDDWSMLSLLSLGPVYAVRKNLQNINNRLGIITPLGQIKTNIDIDEISITAEFFVVPDTVQTTDLLIGQPITECDGVYVYKTSEYLKLTERNIILPWDAIEENSVVKINTLERTVLKPGINVIAVTSDLINCELRTLHSEQNRNGTTVIIPSNEIQFCHGTGMMSILNLGLQTIEVDKNTCLARGSRNNIDDEIDNRVNSQININVKRLIEQYPECFDRGKAFDCREFKQFCENHSINHVKNAIASPRSNGQVERTNRTILESLTATIEGGHDKWDRELVKVQRGINSTVNATTGMAPSELLYGFTPEMQNEVRLKKNRIDLKKARAEAKRRCDLAAKRMKKAYDRRRVDAKQYKVGDVVLVERKLLVKGLKSGKLVPKYIGPVQIVEVVGNDRYRVASFSKDKRRFKGIVASDRFRLFKPQLDSSPVCCNRSSEPEKLLE</sequence>
<protein>
    <recommendedName>
        <fullName evidence="2">Integrase catalytic domain-containing protein</fullName>
    </recommendedName>
</protein>
<dbReference type="InterPro" id="IPR036397">
    <property type="entry name" value="RNaseH_sf"/>
</dbReference>
<dbReference type="PANTHER" id="PTHR37984:SF5">
    <property type="entry name" value="PROTEIN NYNRIN-LIKE"/>
    <property type="match status" value="1"/>
</dbReference>
<dbReference type="PANTHER" id="PTHR37984">
    <property type="entry name" value="PROTEIN CBG26694"/>
    <property type="match status" value="1"/>
</dbReference>
<feature type="compositionally biased region" description="Low complexity" evidence="1">
    <location>
        <begin position="11"/>
        <end position="34"/>
    </location>
</feature>
<dbReference type="Gene3D" id="3.30.420.10">
    <property type="entry name" value="Ribonuclease H-like superfamily/Ribonuclease H"/>
    <property type="match status" value="1"/>
</dbReference>
<dbReference type="Proteomes" id="UP001162164">
    <property type="component" value="Unassembled WGS sequence"/>
</dbReference>
<evidence type="ECO:0000313" key="4">
    <source>
        <dbReference type="Proteomes" id="UP001162164"/>
    </source>
</evidence>
<organism evidence="3 4">
    <name type="scientific">Molorchus minor</name>
    <dbReference type="NCBI Taxonomy" id="1323400"/>
    <lineage>
        <taxon>Eukaryota</taxon>
        <taxon>Metazoa</taxon>
        <taxon>Ecdysozoa</taxon>
        <taxon>Arthropoda</taxon>
        <taxon>Hexapoda</taxon>
        <taxon>Insecta</taxon>
        <taxon>Pterygota</taxon>
        <taxon>Neoptera</taxon>
        <taxon>Endopterygota</taxon>
        <taxon>Coleoptera</taxon>
        <taxon>Polyphaga</taxon>
        <taxon>Cucujiformia</taxon>
        <taxon>Chrysomeloidea</taxon>
        <taxon>Cerambycidae</taxon>
        <taxon>Lamiinae</taxon>
        <taxon>Monochamini</taxon>
        <taxon>Molorchus</taxon>
    </lineage>
</organism>
<feature type="domain" description="Integrase catalytic" evidence="2">
    <location>
        <begin position="506"/>
        <end position="594"/>
    </location>
</feature>
<dbReference type="InterPro" id="IPR012337">
    <property type="entry name" value="RNaseH-like_sf"/>
</dbReference>
<reference evidence="3" key="1">
    <citation type="journal article" date="2023" name="Insect Mol. Biol.">
        <title>Genome sequencing provides insights into the evolution of gene families encoding plant cell wall-degrading enzymes in longhorned beetles.</title>
        <authorList>
            <person name="Shin N.R."/>
            <person name="Okamura Y."/>
            <person name="Kirsch R."/>
            <person name="Pauchet Y."/>
        </authorList>
    </citation>
    <scope>NUCLEOTIDE SEQUENCE</scope>
    <source>
        <strain evidence="3">MMC_N1</strain>
    </source>
</reference>
<dbReference type="InterPro" id="IPR050951">
    <property type="entry name" value="Retrovirus_Pol_polyprotein"/>
</dbReference>
<evidence type="ECO:0000313" key="3">
    <source>
        <dbReference type="EMBL" id="KAJ8983227.1"/>
    </source>
</evidence>
<dbReference type="SUPFAM" id="SSF53098">
    <property type="entry name" value="Ribonuclease H-like"/>
    <property type="match status" value="1"/>
</dbReference>
<gene>
    <name evidence="3" type="ORF">NQ317_005316</name>
</gene>
<evidence type="ECO:0000256" key="1">
    <source>
        <dbReference type="SAM" id="MobiDB-lite"/>
    </source>
</evidence>
<proteinExistence type="predicted"/>
<keyword evidence="4" id="KW-1185">Reference proteome</keyword>
<feature type="region of interest" description="Disordered" evidence="1">
    <location>
        <begin position="1"/>
        <end position="46"/>
    </location>
</feature>
<dbReference type="InterPro" id="IPR001584">
    <property type="entry name" value="Integrase_cat-core"/>
</dbReference>
<evidence type="ECO:0000259" key="2">
    <source>
        <dbReference type="PROSITE" id="PS50994"/>
    </source>
</evidence>
<dbReference type="PROSITE" id="PS50994">
    <property type="entry name" value="INTEGRASE"/>
    <property type="match status" value="1"/>
</dbReference>
<dbReference type="EMBL" id="JAPWTJ010000087">
    <property type="protein sequence ID" value="KAJ8983227.1"/>
    <property type="molecule type" value="Genomic_DNA"/>
</dbReference>
<accession>A0ABQ9K0V8</accession>
<comment type="caution">
    <text evidence="3">The sequence shown here is derived from an EMBL/GenBank/DDBJ whole genome shotgun (WGS) entry which is preliminary data.</text>
</comment>